<sequence length="313" mass="34891">MKKLLLIPVLASLLFSCKKEDSTSTTTVPKEKRPVQFSIADFIREEENLGSAHGRAIQATASQDTAPAVRLSDIYYLAYNDNGVKVSYRHQDTVNQRATFGTIADSLAPGTYTIVFIASEKPIYTEALTFNNNINAHYFGPELTGVGVLPMGDLFYKKLQVTVSAAGNIATQPVTLDRIVGRLEVNILDALPATDNNGYIWTQVNPITLFYNIYNNTVRPPEYTWDWRGTRINQNTFRDYILGSDSAFNVTIHYRDKNTGADQVKVINNVKCNTNKKTIIKGYLYGVPGNPGGPAYQVRINQDWNTSSNVINF</sequence>
<dbReference type="Proteomes" id="UP001207742">
    <property type="component" value="Unassembled WGS sequence"/>
</dbReference>
<comment type="similarity">
    <text evidence="1">Belongs to the bacteroidetes fimbrillin superfamily. FimB/Mfa2 family.</text>
</comment>
<accession>A0ABT3INK5</accession>
<name>A0ABT3INK5_9BACT</name>
<reference evidence="2 3" key="1">
    <citation type="submission" date="2022-10" db="EMBL/GenBank/DDBJ databases">
        <title>Chitinophaga nivalis PC15 sp. nov., isolated from Pyeongchang county, South Korea.</title>
        <authorList>
            <person name="Trinh H.N."/>
        </authorList>
    </citation>
    <scope>NUCLEOTIDE SEQUENCE [LARGE SCALE GENOMIC DNA]</scope>
    <source>
        <strain evidence="2 3">PC14</strain>
    </source>
</reference>
<dbReference type="InterPro" id="IPR014941">
    <property type="entry name" value="FimB/Mfa2/Mfa3"/>
</dbReference>
<dbReference type="EMBL" id="JAPDNS010000002">
    <property type="protein sequence ID" value="MCW3485481.1"/>
    <property type="molecule type" value="Genomic_DNA"/>
</dbReference>
<evidence type="ECO:0000256" key="1">
    <source>
        <dbReference type="ARBA" id="ARBA00007248"/>
    </source>
</evidence>
<dbReference type="Pfam" id="PF08842">
    <property type="entry name" value="Mfa2"/>
    <property type="match status" value="1"/>
</dbReference>
<proteinExistence type="inferred from homology"/>
<dbReference type="PROSITE" id="PS51257">
    <property type="entry name" value="PROKAR_LIPOPROTEIN"/>
    <property type="match status" value="1"/>
</dbReference>
<comment type="caution">
    <text evidence="2">The sequence shown here is derived from an EMBL/GenBank/DDBJ whole genome shotgun (WGS) entry which is preliminary data.</text>
</comment>
<keyword evidence="3" id="KW-1185">Reference proteome</keyword>
<protein>
    <submittedName>
        <fullName evidence="2">FimB/Mfa2 family fimbrial subunit</fullName>
    </submittedName>
</protein>
<organism evidence="2 3">
    <name type="scientific">Chitinophaga nivalis</name>
    <dbReference type="NCBI Taxonomy" id="2991709"/>
    <lineage>
        <taxon>Bacteria</taxon>
        <taxon>Pseudomonadati</taxon>
        <taxon>Bacteroidota</taxon>
        <taxon>Chitinophagia</taxon>
        <taxon>Chitinophagales</taxon>
        <taxon>Chitinophagaceae</taxon>
        <taxon>Chitinophaga</taxon>
    </lineage>
</organism>
<evidence type="ECO:0000313" key="3">
    <source>
        <dbReference type="Proteomes" id="UP001207742"/>
    </source>
</evidence>
<dbReference type="RefSeq" id="WP_264731947.1">
    <property type="nucleotide sequence ID" value="NZ_JAPDNR010000001.1"/>
</dbReference>
<gene>
    <name evidence="2" type="ORF">OL497_16340</name>
</gene>
<evidence type="ECO:0000313" key="2">
    <source>
        <dbReference type="EMBL" id="MCW3485481.1"/>
    </source>
</evidence>